<keyword evidence="2" id="KW-1185">Reference proteome</keyword>
<evidence type="ECO:0000313" key="2">
    <source>
        <dbReference type="Proteomes" id="UP000324748"/>
    </source>
</evidence>
<protein>
    <submittedName>
        <fullName evidence="1">Uncharacterized protein</fullName>
    </submittedName>
</protein>
<sequence length="143" mass="16860">MNELLEDAPFLKMKNEEEGQKFIKMNLNNLENNTAVKSEDLLKLTFLSTTFTILEHIAKIYYQEKISGEHSNNIHVKLSAFVGNLYLLNNILVNFKKTHAKVFRNPIETIRLPTNKEWEIKQVYEHGQEYLNDLQKKYQDCVK</sequence>
<proteinExistence type="predicted"/>
<gene>
    <name evidence="1" type="ORF">PGT21_027861</name>
</gene>
<organism evidence="1 2">
    <name type="scientific">Puccinia graminis f. sp. tritici</name>
    <dbReference type="NCBI Taxonomy" id="56615"/>
    <lineage>
        <taxon>Eukaryota</taxon>
        <taxon>Fungi</taxon>
        <taxon>Dikarya</taxon>
        <taxon>Basidiomycota</taxon>
        <taxon>Pucciniomycotina</taxon>
        <taxon>Pucciniomycetes</taxon>
        <taxon>Pucciniales</taxon>
        <taxon>Pucciniaceae</taxon>
        <taxon>Puccinia</taxon>
    </lineage>
</organism>
<dbReference type="EMBL" id="VSWC01000066">
    <property type="protein sequence ID" value="KAA1098072.1"/>
    <property type="molecule type" value="Genomic_DNA"/>
</dbReference>
<name>A0A5B0PBA5_PUCGR</name>
<dbReference type="AlphaFoldDB" id="A0A5B0PBA5"/>
<reference evidence="1 2" key="1">
    <citation type="submission" date="2019-05" db="EMBL/GenBank/DDBJ databases">
        <title>Emergence of the Ug99 lineage of the wheat stem rust pathogen through somatic hybridization.</title>
        <authorList>
            <person name="Li F."/>
            <person name="Upadhyaya N.M."/>
            <person name="Sperschneider J."/>
            <person name="Matny O."/>
            <person name="Nguyen-Phuc H."/>
            <person name="Mago R."/>
            <person name="Raley C."/>
            <person name="Miller M.E."/>
            <person name="Silverstein K.A.T."/>
            <person name="Henningsen E."/>
            <person name="Hirsch C.D."/>
            <person name="Visser B."/>
            <person name="Pretorius Z.A."/>
            <person name="Steffenson B.J."/>
            <person name="Schwessinger B."/>
            <person name="Dodds P.N."/>
            <person name="Figueroa M."/>
        </authorList>
    </citation>
    <scope>NUCLEOTIDE SEQUENCE [LARGE SCALE GENOMIC DNA]</scope>
    <source>
        <strain evidence="1">21-0</strain>
    </source>
</reference>
<accession>A0A5B0PBA5</accession>
<evidence type="ECO:0000313" key="1">
    <source>
        <dbReference type="EMBL" id="KAA1098072.1"/>
    </source>
</evidence>
<comment type="caution">
    <text evidence="1">The sequence shown here is derived from an EMBL/GenBank/DDBJ whole genome shotgun (WGS) entry which is preliminary data.</text>
</comment>
<dbReference type="Proteomes" id="UP000324748">
    <property type="component" value="Unassembled WGS sequence"/>
</dbReference>